<feature type="domain" description="Major facilitator superfamily (MFS) profile" evidence="10">
    <location>
        <begin position="74"/>
        <end position="515"/>
    </location>
</feature>
<keyword evidence="6 9" id="KW-0472">Membrane</keyword>
<dbReference type="Gene3D" id="1.20.1250.20">
    <property type="entry name" value="MFS general substrate transporter like domains"/>
    <property type="match status" value="1"/>
</dbReference>
<keyword evidence="5 9" id="KW-1133">Transmembrane helix</keyword>
<feature type="transmembrane region" description="Helical" evidence="9">
    <location>
        <begin position="140"/>
        <end position="158"/>
    </location>
</feature>
<dbReference type="InterPro" id="IPR020846">
    <property type="entry name" value="MFS_dom"/>
</dbReference>
<reference evidence="11 12" key="1">
    <citation type="journal article" date="2019" name="Sci. Rep.">
        <title>Comparative genomics of chytrid fungi reveal insights into the obligate biotrophic and pathogenic lifestyle of Synchytrium endobioticum.</title>
        <authorList>
            <person name="van de Vossenberg B.T.L.H."/>
            <person name="Warris S."/>
            <person name="Nguyen H.D.T."/>
            <person name="van Gent-Pelzer M.P.E."/>
            <person name="Joly D.L."/>
            <person name="van de Geest H.C."/>
            <person name="Bonants P.J.M."/>
            <person name="Smith D.S."/>
            <person name="Levesque C.A."/>
            <person name="van der Lee T.A.J."/>
        </authorList>
    </citation>
    <scope>NUCLEOTIDE SEQUENCE [LARGE SCALE GENOMIC DNA]</scope>
    <source>
        <strain evidence="11 12">CBS 675.73</strain>
    </source>
</reference>
<feature type="transmembrane region" description="Helical" evidence="9">
    <location>
        <begin position="542"/>
        <end position="568"/>
    </location>
</feature>
<keyword evidence="4 9" id="KW-0812">Transmembrane</keyword>
<dbReference type="Proteomes" id="UP000320333">
    <property type="component" value="Unassembled WGS sequence"/>
</dbReference>
<dbReference type="FunFam" id="1.20.1720.10:FF:000013">
    <property type="entry name" value="Related to multidrug resistance proteins"/>
    <property type="match status" value="1"/>
</dbReference>
<dbReference type="EMBL" id="QEAP01000011">
    <property type="protein sequence ID" value="TPX78000.1"/>
    <property type="molecule type" value="Genomic_DNA"/>
</dbReference>
<evidence type="ECO:0000256" key="7">
    <source>
        <dbReference type="SAM" id="Coils"/>
    </source>
</evidence>
<evidence type="ECO:0000256" key="1">
    <source>
        <dbReference type="ARBA" id="ARBA00004127"/>
    </source>
</evidence>
<dbReference type="SUPFAM" id="SSF103473">
    <property type="entry name" value="MFS general substrate transporter"/>
    <property type="match status" value="1"/>
</dbReference>
<evidence type="ECO:0000256" key="8">
    <source>
        <dbReference type="SAM" id="MobiDB-lite"/>
    </source>
</evidence>
<dbReference type="AlphaFoldDB" id="A0A507FQL8"/>
<dbReference type="CDD" id="cd17502">
    <property type="entry name" value="MFS_Azr1_MDR_like"/>
    <property type="match status" value="1"/>
</dbReference>
<sequence>MSEPNEFIVSMRGPPPQHATTSQGTVVNFSDASANQKDFMPDAQDALFSVPTTPPLDHDAHVRVPLTRLQFSLVFLGLAFAIFLAALDQTIVATALKAIIAEFGHQEMIAWIGSAYLLTACCFSVLYGKFADIFGRKWTFIFAVSVFELGSLVCGIAQSMEVLIVGRAIAGVGGGGIFSMVLIIISDVVSFKDRGKFQGLIGACFGVSSVIGPLMGGAFSDKVSWRWCFYINLPFGALTIVTALLYLKFPAPEGSMWEKLKRVDVYGIVILFITVICLLVPLQLGGSTWAWGSGQVIALFIITVLSFAAFVYVEMRVAVEPMVPAEMFINASVPAFLVVAVALGAGFFSGSYYISLFFQVVYGASAMDAGIQSIPMVFGLVLLSIISGLVVSKTGKYIPFLVIGSLVLISGTVAIAYLNEDSSTGIKFLALFVYGVGAGSLIQIRLLGLQASVAYSHIAVATAISTSLQTLGGAIGVTITGTIFNNAISHETLTFPTLVTAITSLQSQGIPIDATQPLALLHIFSTMETDESKEFMRDLISAFVAAFRTSYLWIIPFPVIILCCVAWIRPIDPAMRNVDTRRRARDNAGTPNPPHSVQETQDALLKAKELEIQELGRLLNEAERVIRELRGGNGNGGSTQSRLGTPRYNAVKGAADGVLANGTDSPLEVLKSKLFAEQVDELTAKVNESKFTIDNLTGQVKKMVDVIAEMKMRETELEERAKMLEMVAFSSSTHGDVNSEISKELKQMAKLKSRISWLEFKLHESNQSNSALQVKTSTLESSVVHLEEKLVSQIREIKDQEENQTSAFQLREFDLMDTIGRLEFENAQLSQSNEELAVHVRKLTESVQSAGPDKLKNVTRDLEKTRATCQKLQMEADDIRGVNSNLQAQLTDLGMQVDWWRGLEYDKSNELEAALQRVAEMSNEIVRLSQANNRIKVDFDRERRNSRYSAVSSASPERTSADAERAWGKGRASMENARDSTSTVHDALGDK</sequence>
<protein>
    <recommendedName>
        <fullName evidence="10">Major facilitator superfamily (MFS) profile domain-containing protein</fullName>
    </recommendedName>
</protein>
<keyword evidence="3" id="KW-0813">Transport</keyword>
<accession>A0A507FQL8</accession>
<evidence type="ECO:0000256" key="2">
    <source>
        <dbReference type="ARBA" id="ARBA00008335"/>
    </source>
</evidence>
<feature type="region of interest" description="Disordered" evidence="8">
    <location>
        <begin position="1"/>
        <end position="23"/>
    </location>
</feature>
<evidence type="ECO:0000256" key="3">
    <source>
        <dbReference type="ARBA" id="ARBA00022448"/>
    </source>
</evidence>
<evidence type="ECO:0000313" key="12">
    <source>
        <dbReference type="Proteomes" id="UP000320333"/>
    </source>
</evidence>
<comment type="similarity">
    <text evidence="2">Belongs to the major facilitator superfamily.</text>
</comment>
<feature type="transmembrane region" description="Helical" evidence="9">
    <location>
        <begin position="73"/>
        <end position="96"/>
    </location>
</feature>
<dbReference type="GO" id="GO:0005886">
    <property type="term" value="C:plasma membrane"/>
    <property type="evidence" value="ECO:0007669"/>
    <property type="project" value="TreeGrafter"/>
</dbReference>
<feature type="region of interest" description="Disordered" evidence="8">
    <location>
        <begin position="948"/>
        <end position="991"/>
    </location>
</feature>
<feature type="transmembrane region" description="Helical" evidence="9">
    <location>
        <begin position="263"/>
        <end position="284"/>
    </location>
</feature>
<evidence type="ECO:0000256" key="4">
    <source>
        <dbReference type="ARBA" id="ARBA00022692"/>
    </source>
</evidence>
<keyword evidence="12" id="KW-1185">Reference proteome</keyword>
<feature type="transmembrane region" description="Helical" evidence="9">
    <location>
        <begin position="327"/>
        <end position="354"/>
    </location>
</feature>
<comment type="caution">
    <text evidence="11">The sequence shown here is derived from an EMBL/GenBank/DDBJ whole genome shotgun (WGS) entry which is preliminary data.</text>
</comment>
<evidence type="ECO:0000313" key="11">
    <source>
        <dbReference type="EMBL" id="TPX78000.1"/>
    </source>
</evidence>
<dbReference type="GO" id="GO:0022857">
    <property type="term" value="F:transmembrane transporter activity"/>
    <property type="evidence" value="ECO:0007669"/>
    <property type="project" value="InterPro"/>
</dbReference>
<feature type="compositionally biased region" description="Polar residues" evidence="8">
    <location>
        <begin position="948"/>
        <end position="958"/>
    </location>
</feature>
<feature type="coiled-coil region" evidence="7">
    <location>
        <begin position="605"/>
        <end position="632"/>
    </location>
</feature>
<feature type="transmembrane region" description="Helical" evidence="9">
    <location>
        <begin position="231"/>
        <end position="251"/>
    </location>
</feature>
<feature type="transmembrane region" description="Helical" evidence="9">
    <location>
        <begin position="424"/>
        <end position="442"/>
    </location>
</feature>
<dbReference type="InterPro" id="IPR011701">
    <property type="entry name" value="MFS"/>
</dbReference>
<dbReference type="PANTHER" id="PTHR23501">
    <property type="entry name" value="MAJOR FACILITATOR SUPERFAMILY"/>
    <property type="match status" value="1"/>
</dbReference>
<dbReference type="GO" id="GO:0012505">
    <property type="term" value="C:endomembrane system"/>
    <property type="evidence" value="ECO:0007669"/>
    <property type="project" value="UniProtKB-SubCell"/>
</dbReference>
<feature type="transmembrane region" description="Helical" evidence="9">
    <location>
        <begin position="108"/>
        <end position="128"/>
    </location>
</feature>
<organism evidence="11 12">
    <name type="scientific">Chytriomyces confervae</name>
    <dbReference type="NCBI Taxonomy" id="246404"/>
    <lineage>
        <taxon>Eukaryota</taxon>
        <taxon>Fungi</taxon>
        <taxon>Fungi incertae sedis</taxon>
        <taxon>Chytridiomycota</taxon>
        <taxon>Chytridiomycota incertae sedis</taxon>
        <taxon>Chytridiomycetes</taxon>
        <taxon>Chytridiales</taxon>
        <taxon>Chytriomycetaceae</taxon>
        <taxon>Chytriomyces</taxon>
    </lineage>
</organism>
<feature type="coiled-coil region" evidence="7">
    <location>
        <begin position="855"/>
        <end position="931"/>
    </location>
</feature>
<keyword evidence="7" id="KW-0175">Coiled coil</keyword>
<name>A0A507FQL8_9FUNG</name>
<feature type="transmembrane region" description="Helical" evidence="9">
    <location>
        <begin position="164"/>
        <end position="185"/>
    </location>
</feature>
<feature type="transmembrane region" description="Helical" evidence="9">
    <location>
        <begin position="197"/>
        <end position="219"/>
    </location>
</feature>
<gene>
    <name evidence="11" type="ORF">CcCBS67573_g00750</name>
</gene>
<dbReference type="PANTHER" id="PTHR23501:SF191">
    <property type="entry name" value="VACUOLAR BASIC AMINO ACID TRANSPORTER 4"/>
    <property type="match status" value="1"/>
</dbReference>
<feature type="transmembrane region" description="Helical" evidence="9">
    <location>
        <begin position="398"/>
        <end position="418"/>
    </location>
</feature>
<feature type="transmembrane region" description="Helical" evidence="9">
    <location>
        <begin position="296"/>
        <end position="315"/>
    </location>
</feature>
<evidence type="ECO:0000256" key="5">
    <source>
        <dbReference type="ARBA" id="ARBA00022989"/>
    </source>
</evidence>
<evidence type="ECO:0000256" key="6">
    <source>
        <dbReference type="ARBA" id="ARBA00023136"/>
    </source>
</evidence>
<comment type="subcellular location">
    <subcellularLocation>
        <location evidence="1">Endomembrane system</location>
        <topology evidence="1">Multi-pass membrane protein</topology>
    </subcellularLocation>
</comment>
<evidence type="ECO:0000256" key="9">
    <source>
        <dbReference type="SAM" id="Phobius"/>
    </source>
</evidence>
<dbReference type="Pfam" id="PF07690">
    <property type="entry name" value="MFS_1"/>
    <property type="match status" value="1"/>
</dbReference>
<dbReference type="STRING" id="246404.A0A507FQL8"/>
<dbReference type="OrthoDB" id="10021397at2759"/>
<dbReference type="Gene3D" id="1.20.1720.10">
    <property type="entry name" value="Multidrug resistance protein D"/>
    <property type="match status" value="1"/>
</dbReference>
<proteinExistence type="inferred from homology"/>
<evidence type="ECO:0000259" key="10">
    <source>
        <dbReference type="PROSITE" id="PS50850"/>
    </source>
</evidence>
<dbReference type="PROSITE" id="PS50850">
    <property type="entry name" value="MFS"/>
    <property type="match status" value="1"/>
</dbReference>
<dbReference type="InterPro" id="IPR036259">
    <property type="entry name" value="MFS_trans_sf"/>
</dbReference>
<feature type="transmembrane region" description="Helical" evidence="9">
    <location>
        <begin position="374"/>
        <end position="391"/>
    </location>
</feature>